<keyword evidence="6 8" id="KW-0675">Receptor</keyword>
<feature type="transmembrane region" description="Helical" evidence="9">
    <location>
        <begin position="20"/>
        <end position="46"/>
    </location>
</feature>
<evidence type="ECO:0000259" key="10">
    <source>
        <dbReference type="PROSITE" id="PS50262"/>
    </source>
</evidence>
<gene>
    <name evidence="11" type="ORF">OCBIM_22033045mg</name>
</gene>
<dbReference type="PANTHER" id="PTHR24238:SF47">
    <property type="entry name" value="ECDYSTEROIDS_DOPAMINE RECEPTOR-RELATED"/>
    <property type="match status" value="1"/>
</dbReference>
<feature type="transmembrane region" description="Helical" evidence="9">
    <location>
        <begin position="94"/>
        <end position="116"/>
    </location>
</feature>
<feature type="transmembrane region" description="Helical" evidence="9">
    <location>
        <begin position="137"/>
        <end position="157"/>
    </location>
</feature>
<dbReference type="PRINTS" id="PR00237">
    <property type="entry name" value="GPCRRHODOPSN"/>
</dbReference>
<dbReference type="Pfam" id="PF00001">
    <property type="entry name" value="7tm_1"/>
    <property type="match status" value="1"/>
</dbReference>
<keyword evidence="2 8" id="KW-0812">Transmembrane</keyword>
<evidence type="ECO:0000256" key="6">
    <source>
        <dbReference type="ARBA" id="ARBA00023170"/>
    </source>
</evidence>
<feature type="transmembrane region" description="Helical" evidence="9">
    <location>
        <begin position="58"/>
        <end position="82"/>
    </location>
</feature>
<dbReference type="CDD" id="cd00637">
    <property type="entry name" value="7tm_classA_rhodopsin-like"/>
    <property type="match status" value="1"/>
</dbReference>
<accession>A0A0L8GIJ7</accession>
<evidence type="ECO:0000256" key="5">
    <source>
        <dbReference type="ARBA" id="ARBA00023136"/>
    </source>
</evidence>
<organism evidence="11">
    <name type="scientific">Octopus bimaculoides</name>
    <name type="common">California two-spotted octopus</name>
    <dbReference type="NCBI Taxonomy" id="37653"/>
    <lineage>
        <taxon>Eukaryota</taxon>
        <taxon>Metazoa</taxon>
        <taxon>Spiralia</taxon>
        <taxon>Lophotrochozoa</taxon>
        <taxon>Mollusca</taxon>
        <taxon>Cephalopoda</taxon>
        <taxon>Coleoidea</taxon>
        <taxon>Octopodiformes</taxon>
        <taxon>Octopoda</taxon>
        <taxon>Incirrata</taxon>
        <taxon>Octopodidae</taxon>
        <taxon>Octopus</taxon>
    </lineage>
</organism>
<evidence type="ECO:0000256" key="1">
    <source>
        <dbReference type="ARBA" id="ARBA00004141"/>
    </source>
</evidence>
<evidence type="ECO:0000256" key="2">
    <source>
        <dbReference type="ARBA" id="ARBA00022692"/>
    </source>
</evidence>
<dbReference type="GO" id="GO:0004930">
    <property type="term" value="F:G protein-coupled receptor activity"/>
    <property type="evidence" value="ECO:0007669"/>
    <property type="project" value="UniProtKB-KW"/>
</dbReference>
<dbReference type="PROSITE" id="PS50262">
    <property type="entry name" value="G_PROTEIN_RECEP_F1_2"/>
    <property type="match status" value="1"/>
</dbReference>
<comment type="similarity">
    <text evidence="8">Belongs to the G-protein coupled receptor 1 family.</text>
</comment>
<dbReference type="InterPro" id="IPR017452">
    <property type="entry name" value="GPCR_Rhodpsn_7TM"/>
</dbReference>
<keyword evidence="5 9" id="KW-0472">Membrane</keyword>
<evidence type="ECO:0000256" key="7">
    <source>
        <dbReference type="ARBA" id="ARBA00023224"/>
    </source>
</evidence>
<keyword evidence="4 8" id="KW-0297">G-protein coupled receptor</keyword>
<evidence type="ECO:0000256" key="9">
    <source>
        <dbReference type="SAM" id="Phobius"/>
    </source>
</evidence>
<dbReference type="OrthoDB" id="6113151at2759"/>
<name>A0A0L8GIJ7_OCTBM</name>
<keyword evidence="3 9" id="KW-1133">Transmembrane helix</keyword>
<feature type="domain" description="G-protein coupled receptors family 1 profile" evidence="10">
    <location>
        <begin position="37"/>
        <end position="330"/>
    </location>
</feature>
<protein>
    <recommendedName>
        <fullName evidence="10">G-protein coupled receptors family 1 profile domain-containing protein</fullName>
    </recommendedName>
</protein>
<dbReference type="AlphaFoldDB" id="A0A0L8GIJ7"/>
<dbReference type="SUPFAM" id="SSF81321">
    <property type="entry name" value="Family A G protein-coupled receptor-like"/>
    <property type="match status" value="1"/>
</dbReference>
<proteinExistence type="inferred from homology"/>
<dbReference type="InterPro" id="IPR000276">
    <property type="entry name" value="GPCR_Rhodpsn"/>
</dbReference>
<dbReference type="PROSITE" id="PS00237">
    <property type="entry name" value="G_PROTEIN_RECEP_F1_1"/>
    <property type="match status" value="1"/>
</dbReference>
<dbReference type="KEGG" id="obi:106876664"/>
<comment type="subcellular location">
    <subcellularLocation>
        <location evidence="1">Membrane</location>
        <topology evidence="1">Multi-pass membrane protein</topology>
    </subcellularLocation>
</comment>
<dbReference type="EMBL" id="KQ421721">
    <property type="protein sequence ID" value="KOF76669.1"/>
    <property type="molecule type" value="Genomic_DNA"/>
</dbReference>
<feature type="transmembrane region" description="Helical" evidence="9">
    <location>
        <begin position="319"/>
        <end position="337"/>
    </location>
</feature>
<feature type="transmembrane region" description="Helical" evidence="9">
    <location>
        <begin position="262"/>
        <end position="285"/>
    </location>
</feature>
<dbReference type="PANTHER" id="PTHR24238">
    <property type="entry name" value="G-PROTEIN COUPLED RECEPTOR"/>
    <property type="match status" value="1"/>
</dbReference>
<feature type="transmembrane region" description="Helical" evidence="9">
    <location>
        <begin position="183"/>
        <end position="210"/>
    </location>
</feature>
<reference evidence="11" key="1">
    <citation type="submission" date="2015-07" db="EMBL/GenBank/DDBJ databases">
        <title>MeaNS - Measles Nucleotide Surveillance Program.</title>
        <authorList>
            <person name="Tran T."/>
            <person name="Druce J."/>
        </authorList>
    </citation>
    <scope>NUCLEOTIDE SEQUENCE</scope>
    <source>
        <strain evidence="11">UCB-OBI-ISO-001</strain>
        <tissue evidence="11">Gonad</tissue>
    </source>
</reference>
<evidence type="ECO:0000256" key="8">
    <source>
        <dbReference type="RuleBase" id="RU000688"/>
    </source>
</evidence>
<keyword evidence="7 8" id="KW-0807">Transducer</keyword>
<dbReference type="GO" id="GO:0016020">
    <property type="term" value="C:membrane"/>
    <property type="evidence" value="ECO:0007669"/>
    <property type="project" value="UniProtKB-SubCell"/>
</dbReference>
<evidence type="ECO:0000256" key="4">
    <source>
        <dbReference type="ARBA" id="ARBA00023040"/>
    </source>
</evidence>
<evidence type="ECO:0000313" key="11">
    <source>
        <dbReference type="EMBL" id="KOF76669.1"/>
    </source>
</evidence>
<evidence type="ECO:0000256" key="3">
    <source>
        <dbReference type="ARBA" id="ARBA00022989"/>
    </source>
</evidence>
<dbReference type="Gene3D" id="1.20.1070.10">
    <property type="entry name" value="Rhodopsin 7-helix transmembrane proteins"/>
    <property type="match status" value="1"/>
</dbReference>
<sequence length="360" mass="41818">MNKSYSERLFAFNQQEIERHIAMITLLFIIMIMGIIGNSLVVYIHILKLNRTASTTLVIFLGWSQIINSAICVPMDIVFLFHPYIFTNDVLCRFMQSVVFMSVLVSGLIIFTIAIDRFKKVCRPFATQFTRKAVKKIILLNIVITTLPMSVNCYVRGIKEISLSDNLIGHMCSISDKAVPTVVYGFFIFMLALCVLSVLTFIIIYSTIFGKLREYGKRKRLLLASLQPSLSRVSERTSSRDEHSISERSKDPVFRPMQRRRYYIATTQITFNMFFITLSLCLTYIPYFTLTFLTTKVSIRRNGWEPPNNIFYKLADHSYYINDLIIPIIYVIFSPSFRREVMVLFKQYILCNICNKPDEN</sequence>